<gene>
    <name evidence="1" type="ORF">POL58_38825</name>
</gene>
<dbReference type="Proteomes" id="UP001217838">
    <property type="component" value="Unassembled WGS sequence"/>
</dbReference>
<organism evidence="1 2">
    <name type="scientific">Nannocystis radixulma</name>
    <dbReference type="NCBI Taxonomy" id="2995305"/>
    <lineage>
        <taxon>Bacteria</taxon>
        <taxon>Pseudomonadati</taxon>
        <taxon>Myxococcota</taxon>
        <taxon>Polyangia</taxon>
        <taxon>Nannocystales</taxon>
        <taxon>Nannocystaceae</taxon>
        <taxon>Nannocystis</taxon>
    </lineage>
</organism>
<accession>A0ABT5BJJ1</accession>
<dbReference type="RefSeq" id="WP_272007252.1">
    <property type="nucleotide sequence ID" value="NZ_JAQNDN010000022.1"/>
</dbReference>
<dbReference type="EMBL" id="JAQNDN010000022">
    <property type="protein sequence ID" value="MDC0673765.1"/>
    <property type="molecule type" value="Genomic_DNA"/>
</dbReference>
<reference evidence="1 2" key="1">
    <citation type="submission" date="2022-11" db="EMBL/GenBank/DDBJ databases">
        <title>Minimal conservation of predation-associated metabolite biosynthetic gene clusters underscores biosynthetic potential of Myxococcota including descriptions for ten novel species: Archangium lansinium sp. nov., Myxococcus landrumus sp. nov., Nannocystis bai.</title>
        <authorList>
            <person name="Ahearne A."/>
            <person name="Stevens C."/>
            <person name="Dowd S."/>
        </authorList>
    </citation>
    <scope>NUCLEOTIDE SEQUENCE [LARGE SCALE GENOMIC DNA]</scope>
    <source>
        <strain evidence="1 2">NCELM</strain>
    </source>
</reference>
<keyword evidence="2" id="KW-1185">Reference proteome</keyword>
<dbReference type="SUPFAM" id="SSF52047">
    <property type="entry name" value="RNI-like"/>
    <property type="match status" value="1"/>
</dbReference>
<sequence length="450" mass="50277">MEREEFTRRLTVATRRLLALTRTYVIDALPDAVTFAPAMQPWEDLVPLAANTVVFAEDRGRFPEAPRRRCSPEELVALLWRDGRVPYWIDLVVVAVEGGRTLIEAEVSPRFTDDPAIVDGEDRPYLIKVRNNPPWVARRLPFGPVARFPLNWRDDPAAAQLVADPEAGSVSLRRLHLRRLLAAPGVRETFSEILDRLRSPPASDVVWRDPAELLEAIEEAERAMGEWDDAIREGSIDAVFFGEQVGPWARLLRRVVMVRAEQRGWMLREAMQSPHLHELLGLEIRGGEVDLRHVAHSRPVQKLRRLVLHDTPIADDEQAALVISKNLAGLVHLTLSRVHMPAVRLAEWLDGTPGRSLRELVLVGFAGEEHLAVLLARPALLGRLELLRLQDAALGEAQVLRLAECRTLANLRVLDLRSSAGSSYISGDAAAVLRAAPQFARTQVLLQKSG</sequence>
<evidence type="ECO:0000313" key="2">
    <source>
        <dbReference type="Proteomes" id="UP001217838"/>
    </source>
</evidence>
<protein>
    <submittedName>
        <fullName evidence="1">Uncharacterized protein</fullName>
    </submittedName>
</protein>
<comment type="caution">
    <text evidence="1">The sequence shown here is derived from an EMBL/GenBank/DDBJ whole genome shotgun (WGS) entry which is preliminary data.</text>
</comment>
<proteinExistence type="predicted"/>
<name>A0ABT5BJJ1_9BACT</name>
<evidence type="ECO:0000313" key="1">
    <source>
        <dbReference type="EMBL" id="MDC0673765.1"/>
    </source>
</evidence>
<dbReference type="InterPro" id="IPR032675">
    <property type="entry name" value="LRR_dom_sf"/>
</dbReference>
<dbReference type="Gene3D" id="3.80.10.10">
    <property type="entry name" value="Ribonuclease Inhibitor"/>
    <property type="match status" value="1"/>
</dbReference>